<evidence type="ECO:0000313" key="1">
    <source>
        <dbReference type="EMBL" id="VEN35766.1"/>
    </source>
</evidence>
<protein>
    <submittedName>
        <fullName evidence="1">Uncharacterized protein</fullName>
    </submittedName>
</protein>
<name>A0A653BLA8_CALMS</name>
<reference evidence="1 2" key="1">
    <citation type="submission" date="2019-01" db="EMBL/GenBank/DDBJ databases">
        <authorList>
            <person name="Sayadi A."/>
        </authorList>
    </citation>
    <scope>NUCLEOTIDE SEQUENCE [LARGE SCALE GENOMIC DNA]</scope>
</reference>
<proteinExistence type="predicted"/>
<organism evidence="1 2">
    <name type="scientific">Callosobruchus maculatus</name>
    <name type="common">Southern cowpea weevil</name>
    <name type="synonym">Pulse bruchid</name>
    <dbReference type="NCBI Taxonomy" id="64391"/>
    <lineage>
        <taxon>Eukaryota</taxon>
        <taxon>Metazoa</taxon>
        <taxon>Ecdysozoa</taxon>
        <taxon>Arthropoda</taxon>
        <taxon>Hexapoda</taxon>
        <taxon>Insecta</taxon>
        <taxon>Pterygota</taxon>
        <taxon>Neoptera</taxon>
        <taxon>Endopterygota</taxon>
        <taxon>Coleoptera</taxon>
        <taxon>Polyphaga</taxon>
        <taxon>Cucujiformia</taxon>
        <taxon>Chrysomeloidea</taxon>
        <taxon>Chrysomelidae</taxon>
        <taxon>Bruchinae</taxon>
        <taxon>Bruchini</taxon>
        <taxon>Callosobruchus</taxon>
    </lineage>
</organism>
<gene>
    <name evidence="1" type="ORF">CALMAC_LOCUS1576</name>
</gene>
<dbReference type="Proteomes" id="UP000410492">
    <property type="component" value="Unassembled WGS sequence"/>
</dbReference>
<keyword evidence="2" id="KW-1185">Reference proteome</keyword>
<sequence>MFVPSFVVSIYPNMLDIIHIAIRCQRSIDVKQWIAIFGLTLIWDSTKKAVLSRLISTQDGNFVGGGKIDSNRVNDGGCCKQIIELPVIGKAE</sequence>
<dbReference type="AlphaFoldDB" id="A0A653BLA8"/>
<dbReference type="EMBL" id="CAACVG010001851">
    <property type="protein sequence ID" value="VEN35766.1"/>
    <property type="molecule type" value="Genomic_DNA"/>
</dbReference>
<accession>A0A653BLA8</accession>
<evidence type="ECO:0000313" key="2">
    <source>
        <dbReference type="Proteomes" id="UP000410492"/>
    </source>
</evidence>
<feature type="non-terminal residue" evidence="1">
    <location>
        <position position="92"/>
    </location>
</feature>